<dbReference type="EMBL" id="JACHLC010000001">
    <property type="protein sequence ID" value="MBB6370513.1"/>
    <property type="molecule type" value="Genomic_DNA"/>
</dbReference>
<reference evidence="1 2" key="1">
    <citation type="submission" date="2020-08" db="EMBL/GenBank/DDBJ databases">
        <title>Functional genomics of gut bacteria from endangered species of beetles.</title>
        <authorList>
            <person name="Carlos-Shanley C."/>
        </authorList>
    </citation>
    <scope>NUCLEOTIDE SEQUENCE [LARGE SCALE GENOMIC DNA]</scope>
    <source>
        <strain evidence="1 2">S00136</strain>
    </source>
</reference>
<keyword evidence="2" id="KW-1185">Reference proteome</keyword>
<sequence length="69" mass="7443">MKKIILLLIVGLTVFSCEGSGNSEDGSGGSEYCSYNGHTLHVGEKGGCYYINSSGDKVYVDKSYCKNCY</sequence>
<evidence type="ECO:0000313" key="2">
    <source>
        <dbReference type="Proteomes" id="UP000589738"/>
    </source>
</evidence>
<protein>
    <recommendedName>
        <fullName evidence="3">Lipoprotein</fullName>
    </recommendedName>
</protein>
<evidence type="ECO:0000313" key="1">
    <source>
        <dbReference type="EMBL" id="MBB6370513.1"/>
    </source>
</evidence>
<dbReference type="PROSITE" id="PS51257">
    <property type="entry name" value="PROKAR_LIPOPROTEIN"/>
    <property type="match status" value="1"/>
</dbReference>
<gene>
    <name evidence="1" type="ORF">HNP36_001566</name>
</gene>
<dbReference type="RefSeq" id="WP_184158737.1">
    <property type="nucleotide sequence ID" value="NZ_JACHLC010000001.1"/>
</dbReference>
<proteinExistence type="predicted"/>
<comment type="caution">
    <text evidence="1">The sequence shown here is derived from an EMBL/GenBank/DDBJ whole genome shotgun (WGS) entry which is preliminary data.</text>
</comment>
<accession>A0A841N5W3</accession>
<organism evidence="1 2">
    <name type="scientific">Chryseobacterium shigense</name>
    <dbReference type="NCBI Taxonomy" id="297244"/>
    <lineage>
        <taxon>Bacteria</taxon>
        <taxon>Pseudomonadati</taxon>
        <taxon>Bacteroidota</taxon>
        <taxon>Flavobacteriia</taxon>
        <taxon>Flavobacteriales</taxon>
        <taxon>Weeksellaceae</taxon>
        <taxon>Chryseobacterium group</taxon>
        <taxon>Chryseobacterium</taxon>
    </lineage>
</organism>
<dbReference type="Proteomes" id="UP000589738">
    <property type="component" value="Unassembled WGS sequence"/>
</dbReference>
<evidence type="ECO:0008006" key="3">
    <source>
        <dbReference type="Google" id="ProtNLM"/>
    </source>
</evidence>
<dbReference type="AlphaFoldDB" id="A0A841N5W3"/>
<name>A0A841N5W3_9FLAO</name>